<dbReference type="AlphaFoldDB" id="A0A329M5V8"/>
<dbReference type="OrthoDB" id="4565246at2"/>
<evidence type="ECO:0000256" key="1">
    <source>
        <dbReference type="ARBA" id="ARBA00022729"/>
    </source>
</evidence>
<accession>A0A329M5V8</accession>
<dbReference type="SUPFAM" id="SSF50969">
    <property type="entry name" value="YVTN repeat-like/Quinoprotein amine dehydrogenase"/>
    <property type="match status" value="1"/>
</dbReference>
<reference evidence="4 5" key="1">
    <citation type="submission" date="2018-06" db="EMBL/GenBank/DDBJ databases">
        <title>NTM in soil in Japan.</title>
        <authorList>
            <person name="Ohya K."/>
        </authorList>
    </citation>
    <scope>NUCLEOTIDE SEQUENCE [LARGE SCALE GENOMIC DNA]</scope>
    <source>
        <strain evidence="4 5">GF28</strain>
    </source>
</reference>
<dbReference type="Pfam" id="PF21783">
    <property type="entry name" value="YNCE"/>
    <property type="match status" value="1"/>
</dbReference>
<protein>
    <submittedName>
        <fullName evidence="4">YncE family protein</fullName>
    </submittedName>
</protein>
<proteinExistence type="predicted"/>
<name>A0A329M5V8_9MYCO</name>
<dbReference type="InterPro" id="IPR015943">
    <property type="entry name" value="WD40/YVTN_repeat-like_dom_sf"/>
</dbReference>
<dbReference type="PANTHER" id="PTHR47197">
    <property type="entry name" value="PROTEIN NIRF"/>
    <property type="match status" value="1"/>
</dbReference>
<dbReference type="NCBIfam" id="TIGR02276">
    <property type="entry name" value="beta_rpt_yvtn"/>
    <property type="match status" value="1"/>
</dbReference>
<keyword evidence="1" id="KW-0732">Signal</keyword>
<evidence type="ECO:0000256" key="2">
    <source>
        <dbReference type="SAM" id="MobiDB-lite"/>
    </source>
</evidence>
<organism evidence="4 5">
    <name type="scientific">Mycobacterium colombiense</name>
    <dbReference type="NCBI Taxonomy" id="339268"/>
    <lineage>
        <taxon>Bacteria</taxon>
        <taxon>Bacillati</taxon>
        <taxon>Actinomycetota</taxon>
        <taxon>Actinomycetes</taxon>
        <taxon>Mycobacteriales</taxon>
        <taxon>Mycobacteriaceae</taxon>
        <taxon>Mycobacterium</taxon>
        <taxon>Mycobacterium avium complex (MAC)</taxon>
    </lineage>
</organism>
<dbReference type="PANTHER" id="PTHR47197:SF3">
    <property type="entry name" value="DIHYDRO-HEME D1 DEHYDROGENASE"/>
    <property type="match status" value="1"/>
</dbReference>
<feature type="region of interest" description="Disordered" evidence="2">
    <location>
        <begin position="1"/>
        <end position="44"/>
    </location>
</feature>
<evidence type="ECO:0000313" key="5">
    <source>
        <dbReference type="Proteomes" id="UP000250915"/>
    </source>
</evidence>
<evidence type="ECO:0000259" key="3">
    <source>
        <dbReference type="Pfam" id="PF21783"/>
    </source>
</evidence>
<evidence type="ECO:0000313" key="4">
    <source>
        <dbReference type="EMBL" id="RAV15002.1"/>
    </source>
</evidence>
<feature type="domain" description="YNCE-like beta-propeller" evidence="3">
    <location>
        <begin position="68"/>
        <end position="345"/>
    </location>
</feature>
<dbReference type="Proteomes" id="UP000250915">
    <property type="component" value="Unassembled WGS sequence"/>
</dbReference>
<gene>
    <name evidence="4" type="ORF">DQP57_05130</name>
</gene>
<dbReference type="Gene3D" id="2.130.10.10">
    <property type="entry name" value="YVTN repeat-like/Quinoprotein amine dehydrogenase"/>
    <property type="match status" value="2"/>
</dbReference>
<dbReference type="InterPro" id="IPR011044">
    <property type="entry name" value="Quino_amine_DH_bsu"/>
</dbReference>
<dbReference type="InterPro" id="IPR011964">
    <property type="entry name" value="YVTN_b-propeller_repeat"/>
</dbReference>
<sequence length="401" mass="42753">MDPMAGSSRTSRRLRHSTTRADNHSKGGISVNDVNGPTAAHDERDGRAFELDTTSVVRVPLHNGPISDLDISPDGRRLVVTNYGRDMVSVIDAKTCRVSSTVTGLAEPFAVAMNSADANYAYVSTATAGYDAIEVIDVVTNWRIATHRLAHSVSGLAVSPDGRYLYASRNAVRGADVTVLDTTTGELEVIELATETGTTTECVRVSADRRRLYVGMNGPTGGSLAMIETRTRSDNRRVGGRSRIVGVIEVGLPVRDVALSDDGATAYVASFDPVAGAVLDVVDTRATTIVATHKVPEITGPLTRMTLSRDGARAYLVSDERITVLSIHRQEVVGEVKVSHHPSCVVESPDGAHLYVADYSGVVTAARIASPAPRPLTDATDRDLSIAGWLPELAEWEPVLA</sequence>
<comment type="caution">
    <text evidence="4">The sequence shown here is derived from an EMBL/GenBank/DDBJ whole genome shotgun (WGS) entry which is preliminary data.</text>
</comment>
<dbReference type="InterPro" id="IPR051200">
    <property type="entry name" value="Host-pathogen_enzymatic-act"/>
</dbReference>
<dbReference type="EMBL" id="QMEV01000006">
    <property type="protein sequence ID" value="RAV15002.1"/>
    <property type="molecule type" value="Genomic_DNA"/>
</dbReference>
<dbReference type="InterPro" id="IPR048433">
    <property type="entry name" value="YNCE-like_beta-prop"/>
</dbReference>